<evidence type="ECO:0000256" key="3">
    <source>
        <dbReference type="ARBA" id="ARBA00022840"/>
    </source>
</evidence>
<dbReference type="RefSeq" id="WP_284360183.1">
    <property type="nucleotide sequence ID" value="NZ_BPFZ01000008.1"/>
</dbReference>
<evidence type="ECO:0000313" key="9">
    <source>
        <dbReference type="EMBL" id="GIU67329.1"/>
    </source>
</evidence>
<evidence type="ECO:0000256" key="5">
    <source>
        <dbReference type="ARBA" id="ARBA00023125"/>
    </source>
</evidence>
<evidence type="ECO:0000259" key="8">
    <source>
        <dbReference type="Pfam" id="PF02463"/>
    </source>
</evidence>
<feature type="domain" description="RecF/RecN/SMC N-terminal" evidence="8">
    <location>
        <begin position="3"/>
        <end position="1133"/>
    </location>
</feature>
<evidence type="ECO:0000256" key="2">
    <source>
        <dbReference type="ARBA" id="ARBA00022741"/>
    </source>
</evidence>
<comment type="domain">
    <text evidence="6">Contains large globular domains required for ATP hydrolysis at each terminus and a third globular domain forming a flexible hinge near the middle of the molecule. These domains are separated by coiled-coil structures.</text>
</comment>
<comment type="function">
    <text evidence="6">Required for chromosome condensation and partitioning.</text>
</comment>
<dbReference type="InterPro" id="IPR011890">
    <property type="entry name" value="SMC_prok"/>
</dbReference>
<evidence type="ECO:0000256" key="4">
    <source>
        <dbReference type="ARBA" id="ARBA00023054"/>
    </source>
</evidence>
<dbReference type="PANTHER" id="PTHR43977">
    <property type="entry name" value="STRUCTURAL MAINTENANCE OF CHROMOSOMES PROTEIN 3"/>
    <property type="match status" value="1"/>
</dbReference>
<dbReference type="CDD" id="cd03278">
    <property type="entry name" value="ABC_SMC_barmotin"/>
    <property type="match status" value="1"/>
</dbReference>
<feature type="region of interest" description="Disordered" evidence="7">
    <location>
        <begin position="449"/>
        <end position="475"/>
    </location>
</feature>
<feature type="compositionally biased region" description="Low complexity" evidence="7">
    <location>
        <begin position="449"/>
        <end position="460"/>
    </location>
</feature>
<organism evidence="9 10">
    <name type="scientific">Candidatus Phycosocius spiralis</name>
    <dbReference type="NCBI Taxonomy" id="2815099"/>
    <lineage>
        <taxon>Bacteria</taxon>
        <taxon>Pseudomonadati</taxon>
        <taxon>Pseudomonadota</taxon>
        <taxon>Alphaproteobacteria</taxon>
        <taxon>Caulobacterales</taxon>
        <taxon>Caulobacterales incertae sedis</taxon>
        <taxon>Candidatus Phycosocius</taxon>
    </lineage>
</organism>
<comment type="caution">
    <text evidence="9">The sequence shown here is derived from an EMBL/GenBank/DDBJ whole genome shotgun (WGS) entry which is preliminary data.</text>
</comment>
<feature type="coiled-coil region" evidence="6">
    <location>
        <begin position="683"/>
        <end position="724"/>
    </location>
</feature>
<comment type="subunit">
    <text evidence="6">Homodimer.</text>
</comment>
<feature type="coiled-coil region" evidence="6">
    <location>
        <begin position="177"/>
        <end position="218"/>
    </location>
</feature>
<keyword evidence="3 6" id="KW-0067">ATP-binding</keyword>
<keyword evidence="10" id="KW-1185">Reference proteome</keyword>
<dbReference type="InterPro" id="IPR024704">
    <property type="entry name" value="SMC"/>
</dbReference>
<reference evidence="9" key="2">
    <citation type="journal article" date="2023" name="ISME Commun">
        <title>Characterization of a bloom-associated alphaproteobacterial lineage, 'Candidatus Phycosocius': insights into freshwater algal-bacterial interactions.</title>
        <authorList>
            <person name="Tanabe Y."/>
            <person name="Yamaguchi H."/>
            <person name="Yoshida M."/>
            <person name="Kai A."/>
            <person name="Okazaki Y."/>
        </authorList>
    </citation>
    <scope>NUCLEOTIDE SEQUENCE</scope>
    <source>
        <strain evidence="9">BOTRYCO-1</strain>
    </source>
</reference>
<dbReference type="PIRSF" id="PIRSF005719">
    <property type="entry name" value="SMC"/>
    <property type="match status" value="1"/>
</dbReference>
<feature type="coiled-coil region" evidence="6">
    <location>
        <begin position="627"/>
        <end position="654"/>
    </location>
</feature>
<accession>A0ABQ4PXD1</accession>
<reference evidence="9" key="1">
    <citation type="submission" date="2021-05" db="EMBL/GenBank/DDBJ databases">
        <authorList>
            <person name="Tanabe Y."/>
        </authorList>
    </citation>
    <scope>NUCLEOTIDE SEQUENCE</scope>
    <source>
        <strain evidence="9">BOTRYCO-1</strain>
    </source>
</reference>
<keyword evidence="2 6" id="KW-0547">Nucleotide-binding</keyword>
<dbReference type="InterPro" id="IPR027417">
    <property type="entry name" value="P-loop_NTPase"/>
</dbReference>
<feature type="coiled-coil region" evidence="6">
    <location>
        <begin position="779"/>
        <end position="813"/>
    </location>
</feature>
<evidence type="ECO:0000256" key="7">
    <source>
        <dbReference type="SAM" id="MobiDB-lite"/>
    </source>
</evidence>
<dbReference type="Gene3D" id="3.40.50.300">
    <property type="entry name" value="P-loop containing nucleotide triphosphate hydrolases"/>
    <property type="match status" value="2"/>
</dbReference>
<dbReference type="HAMAP" id="MF_01894">
    <property type="entry name" value="Smc_prok"/>
    <property type="match status" value="1"/>
</dbReference>
<gene>
    <name evidence="6 9" type="primary">smc</name>
    <name evidence="9" type="ORF">PsB1_1483</name>
</gene>
<comment type="similarity">
    <text evidence="6">Belongs to the SMC family.</text>
</comment>
<dbReference type="Pfam" id="PF02463">
    <property type="entry name" value="SMC_N"/>
    <property type="match status" value="1"/>
</dbReference>
<proteinExistence type="inferred from homology"/>
<protein>
    <recommendedName>
        <fullName evidence="6">Chromosome partition protein Smc</fullName>
    </recommendedName>
</protein>
<feature type="coiled-coil region" evidence="6">
    <location>
        <begin position="265"/>
        <end position="348"/>
    </location>
</feature>
<dbReference type="EMBL" id="BPFZ01000008">
    <property type="protein sequence ID" value="GIU67329.1"/>
    <property type="molecule type" value="Genomic_DNA"/>
</dbReference>
<dbReference type="SUPFAM" id="SSF52540">
    <property type="entry name" value="P-loop containing nucleoside triphosphate hydrolases"/>
    <property type="match status" value="1"/>
</dbReference>
<feature type="binding site" evidence="6">
    <location>
        <begin position="32"/>
        <end position="39"/>
    </location>
    <ligand>
        <name>ATP</name>
        <dbReference type="ChEBI" id="CHEBI:30616"/>
    </ligand>
</feature>
<evidence type="ECO:0000256" key="1">
    <source>
        <dbReference type="ARBA" id="ARBA00022490"/>
    </source>
</evidence>
<sequence length="1150" mass="126270">MKVTDLRVTGFKSFVDPVHLKIEPGLTGIVGPNGCGKSNILESLRWVMGATSARALRGGEMDDVIFAGTDKRPARDIAEVLITLDNREGRAPAPFNLDPILEVSRRLRRAAGSTFKINGKEVRARDVQLLFADASTGANSPALVRQNQVSELINAKPENRRRILEEAAGISGLYTRRHEAELKLRSAQANLERLDDVIQAMQDQLTSLRRQSRQAEKYRAIAEEIRTLESFLFAQRLRESQTAFEEAQATQFTAEQELADATLRANEAAQAAENSDHNIHQLREEQAIAEAVLRRLDGQNIACERDLQVAKEALRLAKSDIERIDADKSREQALFEDAKQNIAQTQETLAQLPDPSALEQAIHAAQRVATEASTQFEAAQLALTETISQRAQAVAERTAQIKACEDAKGQEQRRLAALALAQEELDRQNRALPDTGQLTIARHEAQAIAQAAQDAGAQADQSEKEAEAGGVIENERRETARLAQNQLDLVLAEIKALNATAPKSMTQSWAKVLHDVRPKAGYERAVAAAFGDELQAALDPKAPAAWLGQTVRSFNWPAPIRPLDEGIEAIPEALRARLQATGLVDDISFEEDLNLPTGGRVVTMAGDMRRWDGFVRRKDAVASAAGELEQRTRLEALQRQLPTLQEQAQAAAKAAAEAHAQADHLRALARQARVEAPRAYAAVSQARERVTRLEAELARAMAGVEQAQARCSAARIELEQAQMLRTVAEELLAALPQEGESHDVDAVQHQELAARAKVNQANHDLNQLLAQNQARSSLEQNLKRDLQSWTSRLAAAQDRLTALDNAKAQALAREEAAARTPFEVEKRQAELLRQLPAAQARKSKADDALAQSEATIKSLRELDRQAQNALSICREARAAAVIRTETAIERLKELGDEIRRTLQIDPNECEKRARAAMGDMFETIGIDATEARLAKLHYDRDALGGVNLRADEEAQEQDARMSALIADKQDLTSAIAKLRDGVDQINLEGKERLATAFEAVQSHFQVLFEALFDGGTAHLSLTQSDDPLGGGLEVYACPPGKKLQSLTLMSGGEQALTASALIFAVFLSNPAPICVLDEVDAPLDDSNVDRYCRLLEEMRQRTQTRFIVITHHPITMARMDRLFGVTMAERGVSQLVSVDLRRAEALIGAQ</sequence>
<feature type="coiled-coil region" evidence="6">
    <location>
        <begin position="842"/>
        <end position="879"/>
    </location>
</feature>
<keyword evidence="4 6" id="KW-0175">Coiled coil</keyword>
<feature type="compositionally biased region" description="Basic and acidic residues" evidence="7">
    <location>
        <begin position="461"/>
        <end position="475"/>
    </location>
</feature>
<comment type="subcellular location">
    <subcellularLocation>
        <location evidence="6">Cytoplasm</location>
    </subcellularLocation>
</comment>
<dbReference type="Proteomes" id="UP001161064">
    <property type="component" value="Unassembled WGS sequence"/>
</dbReference>
<evidence type="ECO:0000313" key="10">
    <source>
        <dbReference type="Proteomes" id="UP001161064"/>
    </source>
</evidence>
<dbReference type="InterPro" id="IPR003395">
    <property type="entry name" value="RecF/RecN/SMC_N"/>
</dbReference>
<keyword evidence="5 6" id="KW-0238">DNA-binding</keyword>
<evidence type="ECO:0000256" key="6">
    <source>
        <dbReference type="HAMAP-Rule" id="MF_01894"/>
    </source>
</evidence>
<name>A0ABQ4PXD1_9PROT</name>
<keyword evidence="1 6" id="KW-0963">Cytoplasm</keyword>